<dbReference type="SUPFAM" id="SSF52075">
    <property type="entry name" value="Outer arm dynein light chain 1"/>
    <property type="match status" value="1"/>
</dbReference>
<name>A0A2R6X2L5_MARPO</name>
<dbReference type="PROSITE" id="PS51450">
    <property type="entry name" value="LRR"/>
    <property type="match status" value="3"/>
</dbReference>
<evidence type="ECO:0000313" key="8">
    <source>
        <dbReference type="Proteomes" id="UP000244005"/>
    </source>
</evidence>
<evidence type="ECO:0000256" key="2">
    <source>
        <dbReference type="ARBA" id="ARBA00022614"/>
    </source>
</evidence>
<keyword evidence="5" id="KW-0966">Cell projection</keyword>
<keyword evidence="4" id="KW-0969">Cilium</keyword>
<evidence type="ECO:0000256" key="6">
    <source>
        <dbReference type="SAM" id="MobiDB-lite"/>
    </source>
</evidence>
<dbReference type="InterPro" id="IPR032675">
    <property type="entry name" value="LRR_dom_sf"/>
</dbReference>
<feature type="region of interest" description="Disordered" evidence="6">
    <location>
        <begin position="430"/>
        <end position="467"/>
    </location>
</feature>
<comment type="subcellular location">
    <subcellularLocation>
        <location evidence="1">Cell projection</location>
        <location evidence="1">Cilium</location>
    </subcellularLocation>
</comment>
<dbReference type="Proteomes" id="UP000244005">
    <property type="component" value="Unassembled WGS sequence"/>
</dbReference>
<evidence type="ECO:0008006" key="9">
    <source>
        <dbReference type="Google" id="ProtNLM"/>
    </source>
</evidence>
<evidence type="ECO:0000256" key="3">
    <source>
        <dbReference type="ARBA" id="ARBA00022737"/>
    </source>
</evidence>
<dbReference type="InterPro" id="IPR001611">
    <property type="entry name" value="Leu-rich_rpt"/>
</dbReference>
<dbReference type="PANTHER" id="PTHR45973:SF9">
    <property type="entry name" value="LEUCINE-RICH REPEAT-CONTAINING PROTEIN 46"/>
    <property type="match status" value="1"/>
</dbReference>
<dbReference type="Gramene" id="Mp2g21760.1">
    <property type="protein sequence ID" value="Mp2g21760.1.cds"/>
    <property type="gene ID" value="Mp2g21760"/>
</dbReference>
<feature type="region of interest" description="Disordered" evidence="6">
    <location>
        <begin position="265"/>
        <end position="303"/>
    </location>
</feature>
<organism evidence="7 8">
    <name type="scientific">Marchantia polymorpha</name>
    <name type="common">Common liverwort</name>
    <name type="synonym">Marchantia aquatica</name>
    <dbReference type="NCBI Taxonomy" id="3197"/>
    <lineage>
        <taxon>Eukaryota</taxon>
        <taxon>Viridiplantae</taxon>
        <taxon>Streptophyta</taxon>
        <taxon>Embryophyta</taxon>
        <taxon>Marchantiophyta</taxon>
        <taxon>Marchantiopsida</taxon>
        <taxon>Marchantiidae</taxon>
        <taxon>Marchantiales</taxon>
        <taxon>Marchantiaceae</taxon>
        <taxon>Marchantia</taxon>
    </lineage>
</organism>
<accession>A0A2R6X2L5</accession>
<dbReference type="SMART" id="SM00365">
    <property type="entry name" value="LRR_SD22"/>
    <property type="match status" value="3"/>
</dbReference>
<keyword evidence="2" id="KW-0433">Leucine-rich repeat</keyword>
<reference evidence="8" key="1">
    <citation type="journal article" date="2017" name="Cell">
        <title>Insights into land plant evolution garnered from the Marchantia polymorpha genome.</title>
        <authorList>
            <person name="Bowman J.L."/>
            <person name="Kohchi T."/>
            <person name="Yamato K.T."/>
            <person name="Jenkins J."/>
            <person name="Shu S."/>
            <person name="Ishizaki K."/>
            <person name="Yamaoka S."/>
            <person name="Nishihama R."/>
            <person name="Nakamura Y."/>
            <person name="Berger F."/>
            <person name="Adam C."/>
            <person name="Aki S.S."/>
            <person name="Althoff F."/>
            <person name="Araki T."/>
            <person name="Arteaga-Vazquez M.A."/>
            <person name="Balasubrmanian S."/>
            <person name="Barry K."/>
            <person name="Bauer D."/>
            <person name="Boehm C.R."/>
            <person name="Briginshaw L."/>
            <person name="Caballero-Perez J."/>
            <person name="Catarino B."/>
            <person name="Chen F."/>
            <person name="Chiyoda S."/>
            <person name="Chovatia M."/>
            <person name="Davies K.M."/>
            <person name="Delmans M."/>
            <person name="Demura T."/>
            <person name="Dierschke T."/>
            <person name="Dolan L."/>
            <person name="Dorantes-Acosta A.E."/>
            <person name="Eklund D.M."/>
            <person name="Florent S.N."/>
            <person name="Flores-Sandoval E."/>
            <person name="Fujiyama A."/>
            <person name="Fukuzawa H."/>
            <person name="Galik B."/>
            <person name="Grimanelli D."/>
            <person name="Grimwood J."/>
            <person name="Grossniklaus U."/>
            <person name="Hamada T."/>
            <person name="Haseloff J."/>
            <person name="Hetherington A.J."/>
            <person name="Higo A."/>
            <person name="Hirakawa Y."/>
            <person name="Hundley H.N."/>
            <person name="Ikeda Y."/>
            <person name="Inoue K."/>
            <person name="Inoue S.I."/>
            <person name="Ishida S."/>
            <person name="Jia Q."/>
            <person name="Kakita M."/>
            <person name="Kanazawa T."/>
            <person name="Kawai Y."/>
            <person name="Kawashima T."/>
            <person name="Kennedy M."/>
            <person name="Kinose K."/>
            <person name="Kinoshita T."/>
            <person name="Kohara Y."/>
            <person name="Koide E."/>
            <person name="Komatsu K."/>
            <person name="Kopischke S."/>
            <person name="Kubo M."/>
            <person name="Kyozuka J."/>
            <person name="Lagercrantz U."/>
            <person name="Lin S.S."/>
            <person name="Lindquist E."/>
            <person name="Lipzen A.M."/>
            <person name="Lu C.W."/>
            <person name="De Luna E."/>
            <person name="Martienssen R.A."/>
            <person name="Minamino N."/>
            <person name="Mizutani M."/>
            <person name="Mizutani M."/>
            <person name="Mochizuki N."/>
            <person name="Monte I."/>
            <person name="Mosher R."/>
            <person name="Nagasaki H."/>
            <person name="Nakagami H."/>
            <person name="Naramoto S."/>
            <person name="Nishitani K."/>
            <person name="Ohtani M."/>
            <person name="Okamoto T."/>
            <person name="Okumura M."/>
            <person name="Phillips J."/>
            <person name="Pollak B."/>
            <person name="Reinders A."/>
            <person name="Rovekamp M."/>
            <person name="Sano R."/>
            <person name="Sawa S."/>
            <person name="Schmid M.W."/>
            <person name="Shirakawa M."/>
            <person name="Solano R."/>
            <person name="Spunde A."/>
            <person name="Suetsugu N."/>
            <person name="Sugano S."/>
            <person name="Sugiyama A."/>
            <person name="Sun R."/>
            <person name="Suzuki Y."/>
            <person name="Takenaka M."/>
            <person name="Takezawa D."/>
            <person name="Tomogane H."/>
            <person name="Tsuzuki M."/>
            <person name="Ueda T."/>
            <person name="Umeda M."/>
            <person name="Ward J.M."/>
            <person name="Watanabe Y."/>
            <person name="Yazaki K."/>
            <person name="Yokoyama R."/>
            <person name="Yoshitake Y."/>
            <person name="Yotsui I."/>
            <person name="Zachgo S."/>
            <person name="Schmutz J."/>
        </authorList>
    </citation>
    <scope>NUCLEOTIDE SEQUENCE [LARGE SCALE GENOMIC DNA]</scope>
    <source>
        <strain evidence="8">Tak-1</strain>
    </source>
</reference>
<dbReference type="PANTHER" id="PTHR45973">
    <property type="entry name" value="PROTEIN PHOSPHATASE 1 REGULATORY SUBUNIT SDS22-RELATED"/>
    <property type="match status" value="1"/>
</dbReference>
<evidence type="ECO:0000313" key="7">
    <source>
        <dbReference type="EMBL" id="PTQ40354.1"/>
    </source>
</evidence>
<dbReference type="Gene3D" id="3.80.10.10">
    <property type="entry name" value="Ribonuclease Inhibitor"/>
    <property type="match status" value="2"/>
</dbReference>
<dbReference type="Pfam" id="PF14580">
    <property type="entry name" value="LRR_9"/>
    <property type="match status" value="1"/>
</dbReference>
<sequence length="512" mass="57862">MATMMTKDWLVQRCKARGLYQTPYLNDRLYLQCQALCDLQNLEEYTGVKLLYLEENCLESMNGLQPLKQLQCLYLRKNFIKSIDHIDELQFLDTLDISQNYISCLENLSKCLRLRVLVVSHNQLESIESIAHLTSCPSIMILDLSHNELKDGDGVLEIALSLPQLAVLYLSGNPCISRMPHYRKNIIAKLAKLSHLDDRPVFWDERLFAEAWLRGGQEAETAERDRVREIRVDEENKQYEAMRRIREQNMAERVHVAPPTLLQFSPSELGEKEPETCALSGDLPANEVGMSSDKVETKKEGLGCSSEMVDDEFSVEMEVDQPVPASSQFQQHTSPGDMKPLPCTCRVAEVEPNGSEQENRQKLASNPLFNDDARHSFSEEQKAWPTANPSMFSTELQSICLPEWVGSEIKTDSFSTVHDNKLFSEEALEDRCSDAQPDGSTTRPCWATTERGPDMEEPVPPTLQGRGRDSLASLAASELGTYTCQEPSSSMKEEDSLILSLQAMNNVRVDDR</sequence>
<evidence type="ECO:0000256" key="4">
    <source>
        <dbReference type="ARBA" id="ARBA00023069"/>
    </source>
</evidence>
<evidence type="ECO:0000256" key="5">
    <source>
        <dbReference type="ARBA" id="ARBA00023273"/>
    </source>
</evidence>
<protein>
    <recommendedName>
        <fullName evidence="9">Dynein assembly factor 1, axonemal homolog</fullName>
    </recommendedName>
</protein>
<proteinExistence type="predicted"/>
<gene>
    <name evidence="7" type="ORF">MARPO_0040s0039</name>
</gene>
<dbReference type="EMBL" id="KZ772712">
    <property type="protein sequence ID" value="PTQ40354.1"/>
    <property type="molecule type" value="Genomic_DNA"/>
</dbReference>
<keyword evidence="3" id="KW-0677">Repeat</keyword>
<dbReference type="InterPro" id="IPR050576">
    <property type="entry name" value="Cilia_flagella_integrity"/>
</dbReference>
<keyword evidence="8" id="KW-1185">Reference proteome</keyword>
<dbReference type="AlphaFoldDB" id="A0A2R6X2L5"/>
<dbReference type="OrthoDB" id="1904536at2759"/>
<evidence type="ECO:0000256" key="1">
    <source>
        <dbReference type="ARBA" id="ARBA00004138"/>
    </source>
</evidence>